<name>C0EC06_9FIRM</name>
<evidence type="ECO:0000313" key="1">
    <source>
        <dbReference type="EMBL" id="EEG31067.1"/>
    </source>
</evidence>
<comment type="caution">
    <text evidence="1">The sequence shown here is derived from an EMBL/GenBank/DDBJ whole genome shotgun (WGS) entry which is preliminary data.</text>
</comment>
<dbReference type="HOGENOM" id="CLU_3198142_0_0_9"/>
<reference evidence="1 2" key="1">
    <citation type="submission" date="2009-01" db="EMBL/GenBank/DDBJ databases">
        <authorList>
            <person name="Fulton L."/>
            <person name="Clifton S."/>
            <person name="Fulton B."/>
            <person name="Xu J."/>
            <person name="Minx P."/>
            <person name="Pepin K.H."/>
            <person name="Johnson M."/>
            <person name="Bhonagiri V."/>
            <person name="Nash W.E."/>
            <person name="Mardis E.R."/>
            <person name="Wilson R.K."/>
        </authorList>
    </citation>
    <scope>NUCLEOTIDE SEQUENCE [LARGE SCALE GENOMIC DNA]</scope>
    <source>
        <strain evidence="1 2">DSM 5476</strain>
    </source>
</reference>
<protein>
    <submittedName>
        <fullName evidence="1">Uncharacterized protein</fullName>
    </submittedName>
</protein>
<dbReference type="EMBL" id="ACEC01000045">
    <property type="protein sequence ID" value="EEG31067.1"/>
    <property type="molecule type" value="Genomic_DNA"/>
</dbReference>
<dbReference type="AlphaFoldDB" id="C0EC06"/>
<reference evidence="1 2" key="2">
    <citation type="submission" date="2009-02" db="EMBL/GenBank/DDBJ databases">
        <title>Draft genome sequence of Clostridium methylpentosum (DSM 5476).</title>
        <authorList>
            <person name="Sudarsanam P."/>
            <person name="Ley R."/>
            <person name="Guruge J."/>
            <person name="Turnbaugh P.J."/>
            <person name="Mahowald M."/>
            <person name="Liep D."/>
            <person name="Gordon J."/>
        </authorList>
    </citation>
    <scope>NUCLEOTIDE SEQUENCE [LARGE SCALE GENOMIC DNA]</scope>
    <source>
        <strain evidence="1 2">DSM 5476</strain>
    </source>
</reference>
<gene>
    <name evidence="1" type="ORF">CLOSTMETH_01375</name>
</gene>
<dbReference type="STRING" id="537013.CLOSTMETH_01375"/>
<organism evidence="1 2">
    <name type="scientific">[Clostridium] methylpentosum DSM 5476</name>
    <dbReference type="NCBI Taxonomy" id="537013"/>
    <lineage>
        <taxon>Bacteria</taxon>
        <taxon>Bacillati</taxon>
        <taxon>Bacillota</taxon>
        <taxon>Clostridia</taxon>
        <taxon>Eubacteriales</taxon>
        <taxon>Oscillospiraceae</taxon>
        <taxon>Oscillospiraceae incertae sedis</taxon>
    </lineage>
</organism>
<sequence>MNYHELTPLYCDTMSKSSLRKDRVRACVNKTAPKYFHISKEIEDN</sequence>
<evidence type="ECO:0000313" key="2">
    <source>
        <dbReference type="Proteomes" id="UP000003340"/>
    </source>
</evidence>
<keyword evidence="2" id="KW-1185">Reference proteome</keyword>
<dbReference type="Proteomes" id="UP000003340">
    <property type="component" value="Unassembled WGS sequence"/>
</dbReference>
<accession>C0EC06</accession>
<proteinExistence type="predicted"/>